<reference evidence="19" key="1">
    <citation type="submission" date="2025-08" db="UniProtKB">
        <authorList>
            <consortium name="RefSeq"/>
        </authorList>
    </citation>
    <scope>IDENTIFICATION</scope>
    <source>
        <tissue evidence="19">Blood</tissue>
    </source>
</reference>
<feature type="compositionally biased region" description="Basic and acidic residues" evidence="13">
    <location>
        <begin position="631"/>
        <end position="651"/>
    </location>
</feature>
<dbReference type="Proteomes" id="UP001652662">
    <property type="component" value="Chromosome 10"/>
</dbReference>
<evidence type="ECO:0000256" key="6">
    <source>
        <dbReference type="ARBA" id="ARBA00022741"/>
    </source>
</evidence>
<comment type="subcellular location">
    <subcellularLocation>
        <location evidence="1">Cytoplasm</location>
    </subcellularLocation>
</comment>
<dbReference type="SMART" id="SM00326">
    <property type="entry name" value="SH3"/>
    <property type="match status" value="1"/>
</dbReference>
<dbReference type="Pfam" id="PF00063">
    <property type="entry name" value="Myosin_head"/>
    <property type="match status" value="1"/>
</dbReference>
<evidence type="ECO:0000259" key="14">
    <source>
        <dbReference type="PROSITE" id="PS50002"/>
    </source>
</evidence>
<dbReference type="InterPro" id="IPR019748">
    <property type="entry name" value="FERM_central"/>
</dbReference>
<feature type="region of interest" description="Actin-binding" evidence="12">
    <location>
        <begin position="1257"/>
        <end position="1279"/>
    </location>
</feature>
<evidence type="ECO:0000259" key="16">
    <source>
        <dbReference type="PROSITE" id="PS51016"/>
    </source>
</evidence>
<feature type="region of interest" description="Disordered" evidence="13">
    <location>
        <begin position="1"/>
        <end position="377"/>
    </location>
</feature>
<dbReference type="PROSITE" id="PS50057">
    <property type="entry name" value="FERM_3"/>
    <property type="match status" value="1"/>
</dbReference>
<evidence type="ECO:0000256" key="5">
    <source>
        <dbReference type="ARBA" id="ARBA00022737"/>
    </source>
</evidence>
<keyword evidence="9 12" id="KW-0505">Motor protein</keyword>
<feature type="compositionally biased region" description="Basic and acidic residues" evidence="13">
    <location>
        <begin position="100"/>
        <end position="114"/>
    </location>
</feature>
<dbReference type="InterPro" id="IPR059004">
    <property type="entry name" value="MYO15"/>
</dbReference>
<comment type="similarity">
    <text evidence="2 12">Belongs to the TRAFAC class myosin-kinesin ATPase superfamily. Myosin family.</text>
</comment>
<keyword evidence="4" id="KW-0963">Cytoplasm</keyword>
<protein>
    <submittedName>
        <fullName evidence="19">Myosin XVB isoform X1</fullName>
    </submittedName>
</protein>
<feature type="compositionally biased region" description="Pro residues" evidence="13">
    <location>
        <begin position="2079"/>
        <end position="2090"/>
    </location>
</feature>
<dbReference type="PROSITE" id="PS51456">
    <property type="entry name" value="MYOSIN_MOTOR"/>
    <property type="match status" value="1"/>
</dbReference>
<keyword evidence="8 12" id="KW-0518">Myosin</keyword>
<dbReference type="InterPro" id="IPR027417">
    <property type="entry name" value="P-loop_NTPase"/>
</dbReference>
<dbReference type="Pfam" id="PF00784">
    <property type="entry name" value="MyTH4"/>
    <property type="match status" value="2"/>
</dbReference>
<evidence type="ECO:0000313" key="18">
    <source>
        <dbReference type="Proteomes" id="UP001652662"/>
    </source>
</evidence>
<dbReference type="Gene3D" id="2.30.29.30">
    <property type="entry name" value="Pleckstrin-homology domain (PH domain)/Phosphotyrosine-binding domain (PTB)"/>
    <property type="match status" value="1"/>
</dbReference>
<feature type="compositionally biased region" description="Gly residues" evidence="13">
    <location>
        <begin position="434"/>
        <end position="452"/>
    </location>
</feature>
<feature type="compositionally biased region" description="Basic and acidic residues" evidence="13">
    <location>
        <begin position="307"/>
        <end position="328"/>
    </location>
</feature>
<dbReference type="Pfam" id="PF26570">
    <property type="entry name" value="MYO15"/>
    <property type="match status" value="1"/>
</dbReference>
<dbReference type="InterPro" id="IPR019749">
    <property type="entry name" value="Band_41_domain"/>
</dbReference>
<feature type="region of interest" description="Disordered" evidence="13">
    <location>
        <begin position="474"/>
        <end position="663"/>
    </location>
</feature>
<dbReference type="InterPro" id="IPR000299">
    <property type="entry name" value="FERM_domain"/>
</dbReference>
<feature type="compositionally biased region" description="Pro residues" evidence="13">
    <location>
        <begin position="2240"/>
        <end position="2258"/>
    </location>
</feature>
<dbReference type="Pfam" id="PF00373">
    <property type="entry name" value="FERM_M"/>
    <property type="match status" value="1"/>
</dbReference>
<evidence type="ECO:0000256" key="10">
    <source>
        <dbReference type="ARBA" id="ARBA00023203"/>
    </source>
</evidence>
<gene>
    <name evidence="19" type="primary">MYO15B</name>
</gene>
<dbReference type="PROSITE" id="PS50002">
    <property type="entry name" value="SH3"/>
    <property type="match status" value="1"/>
</dbReference>
<evidence type="ECO:0000256" key="12">
    <source>
        <dbReference type="PROSITE-ProRule" id="PRU00782"/>
    </source>
</evidence>
<dbReference type="InterPro" id="IPR036028">
    <property type="entry name" value="SH3-like_dom_sf"/>
</dbReference>
<evidence type="ECO:0000256" key="3">
    <source>
        <dbReference type="ARBA" id="ARBA00022443"/>
    </source>
</evidence>
<keyword evidence="6 12" id="KW-0547">Nucleotide-binding</keyword>
<feature type="binding site" evidence="12">
    <location>
        <begin position="784"/>
        <end position="791"/>
    </location>
    <ligand>
        <name>ATP</name>
        <dbReference type="ChEBI" id="CHEBI:30616"/>
    </ligand>
</feature>
<feature type="domain" description="SH3" evidence="14">
    <location>
        <begin position="2480"/>
        <end position="2541"/>
    </location>
</feature>
<evidence type="ECO:0000256" key="7">
    <source>
        <dbReference type="ARBA" id="ARBA00022840"/>
    </source>
</evidence>
<feature type="domain" description="MyTH4" evidence="16">
    <location>
        <begin position="1544"/>
        <end position="1695"/>
    </location>
</feature>
<feature type="domain" description="Myosin motor" evidence="17">
    <location>
        <begin position="691"/>
        <end position="1388"/>
    </location>
</feature>
<evidence type="ECO:0000256" key="13">
    <source>
        <dbReference type="SAM" id="MobiDB-lite"/>
    </source>
</evidence>
<feature type="compositionally biased region" description="Pro residues" evidence="13">
    <location>
        <begin position="1801"/>
        <end position="1813"/>
    </location>
</feature>
<evidence type="ECO:0000259" key="15">
    <source>
        <dbReference type="PROSITE" id="PS50057"/>
    </source>
</evidence>
<dbReference type="SUPFAM" id="SSF52540">
    <property type="entry name" value="P-loop containing nucleoside triphosphate hydrolases"/>
    <property type="match status" value="1"/>
</dbReference>
<dbReference type="CDD" id="cd14473">
    <property type="entry name" value="FERM_B-lobe"/>
    <property type="match status" value="1"/>
</dbReference>
<sequence>MGRSKGKAPQRPEAPGRPASGEQESGSASADCAPSQERRQGRGKARGARRVLEPATAGGQGTPDRRKPTAEGNGGCTRPGTGPPMEGQERGGSARRRGRGPKDSREPGDSRAGRGAEGSLPRGEQTGERGRCRRRGKARGPSARRGGGETRSLGGDTSGGDGGSSCPDSEAPEARESGSQSGGARELRPKSEQTDTGSGGTQTGPESALELGERLSSDGPRGNGRGSDEPPAEPRSQEGSSGPGPQGATEDSGTDTDSTLEGAGPGREPRAAPGTASRATEAEPDRKAAASSPREGSRARAPWSWRASRDSRSARDARDNRTQAETEPRGAGPGRTEVSTARARCRQVGKVVGKVQVAAGESEAGASGRDRPGDSAPLVALVALRSLRARSPPGPAPQAAGPRRADLKWRFLRVARALGLLRWLQRRLRRVAGEGRGAGQGAGEGRGAGPAEGEGRGRGPGLRRRLALRLAGVAGLGRPPRAPPGDGPSSPQVAETPGPDEPSEDQDPTPDPKFAVVFPRIHRAGRASSSRISEEASADAPSGEGRVWACAEASWDSEGRRASGEEADGLRRGSLLGVTPPAESPLDDSGSSSEAEPETLEAEAPVHWAQGSEPREDPGPGTAALLPRLALETRLRRERGPDAGGSPRERWEPEDEAEEALERDLELSLGPGLEAPPSPGAEGRSLGAGLEDTEDLARLRPMCDSSVLLCLKKRFHLGRIYTFGGPLLLALNPHRPLPLFSPEVLASYRPRKAPNTTPHIFAIVASAYGLSQSTGQGTCILLSGQSGSGKTEASKKIVQFLSSLEQEQMRDRGCQLDGVLPLLSSFGHAKTVLNANASRFGQVLCLCLQQPLGCMHPGHPHPDSCAHRGVVVGASVSHYLLETSRVVFQAQAERSFHVFYELLAGLDPMEREQLSLQGPETYYYINQGQACRLQGKEDAQDFTGLVKALQVLGLRPEELTTVWAVLASILQLGNICFSSSERESQEVAAVSSWAEIHTAARLLRVPPERLEGAVTRRVMETAYGQVWRSLPVESAIDARDALAKALYSRLFTWLLRRTNARLAPPGKGGSTDTVTVVDVYGFEALRVNGLEQLCNNLASERLQLFSSQMLLAQEEEECRRELLPWVPIPQPPWESCLDLLADQPHSLLSILDAQTWLSQATDHTFLQKCHYHHGGHPCYAKPQLPLPIFTVRHYAGTVTYQVHKFLNRNRDHLDPAVVEMLAQSSLQLVGSLFQEAEPPSGGGRGKPTLASRFQHSLGDLMAQLGRSHIYLIQCLNPNPGKHPGLFDVGHVAEQLHQAGILEAVCARSANFPVRVPFQAFLARSCCRSRAGSSCSSTGPSGARRCCSPCTEASSPASPTSASASCHGCRLVCMGSRPVAWPLLLLLLSARGFTGPGQPLHSCLGLEDSGTGCKFGLLATPSPASRKRYLLRRAALGQLHTILLVARPLLWRRRRLQLGHWCGWHGGRASEKVPSMELGRLEIPAELAVMLKTAEGRQHAVAESITESLPPEVPARPSLTLPLDIDQFPFSSFVSISFQEPSLPSPGQLLAKPLTRLNGENPQHALDINKVMLRLLGDGSLPPWQEQIMGEYLVRQGQRRPGLRDELFSQLVAQLWHNPDEQQSQRGWALMAILLSAFPPMPTLQKPLLKFVSDQAPRGMAALCQHKLLGALEQMQLAPESARAHPPTQLEWTAGRRRGRMALDVFTFNEECYSAEVESWTTGEQLAGWILQSRGLEVPPRGWSVSLHSGDSWQDLAGCDFVLDLIGQTEDLGDPAGPHSYPITPRSLAEDIPPAPGVQAPSLPPGPPPGPAPTRPIRSHTDGSQTSGSLDGFLDHLFEPVLSGGNSDLEQGWALRGRMKGGGAMGPMQPGSYPMMYPGMVQMPGYQPAMMPAPMPMMPAMGVVPPMPAMVVPPQPQPQPLPPSVDARQLAVQQQNFINQQALILAQQMTTQAMTLSLEQQTQQRRRQRQAPAQAPVPEAASPPPPPPPAITPKPKKPQVPQEEPEQEPESVDGCLRQETLQEAEDRPQRPKSFQQKRDYFQRMGQQQIKVKTVKPPAKVQIPQGEEQEEEEEEERPKAVPSPPPPPPPPQVVKKPLTQGGAKATKEAEAEPTQEVGPGSDRLAQGRAVVCSSDPAPQRAEPSREIRNIIRMYQSRPGPVPEPVQPSRRPPKNFMKKNNPKDEALAKLGINGAYSSPAMLPPSPGKGPPPAVAPRPKASPRPGSSTTIKEKQAPLREVFGPTPPTAQAPPPPPAPPLPLPGDLGTPSAEPRGSTVPMGDQGVSTQLLVPSGSVCFSYASTSWKLFLRKEVFYPRENFSHAYCLRLLCEQILRDTFAKSCIRISQDERRKMKQLLGDLEVGLESLDTTEDSVKKRIVVAARDNCANYFSRIFPVSGESGSDVQLLGVSHRGLRLLKVTQGPSFYPDQLKTLCSYSFAEVLGVECPDSSTLELSLKSEQLVLHTARASVIKAMVELFLRELKKDSGYVIALRSYITDDSSLLSFHRGDLIKLLPVATLEPGWQFGSTGGRSGLFPADIVQPAAAPDFSFSSEQRNGRHKSQLQHRESGLWDRAPEHPAFPQSQAHSEDSEATSLPPSMAYLSVFTDSHNYTMQEFALRYFRKPQALLHQTGGGAEQKAPASLVQYTKAPIQESLINLSDEGMNRQAVESFQALMQFMGDQSKPRGKGEMELLYELLKLCQEENLRDEIYCQVIKQVTGHPRPEHCARGWSFLSLLTGFFPPSTTLMPYLTKFLQDSGLSQELARTSQEHLQRTVKYGGRRQLPFPGEMQAFLKGHTVRLVLIHLPGGVDYKTNIQTFTVAGEVLEELCGQMSIMDPQEVQEFALFLIKGEGELVRPLRPDEYLNSVMVDKDVSLHSRRLGWETQLHFDNPTYISTHYSQVLRDYLQGKLLVSAQAEDLLARLAALQHLSRAFQDTPSEQDLLAYLPKTLQWQVRRATIRMLMGQELRRLKGCTSQEAQTSFIEAVRQLPLFGYTVYVVLRVSEVALPGPGFLGLNRQHIILMDPSSQKLCCSVALRELQRIHLLSPLEEQGSPGLELNYGSADSPRTIWFELPQAQELKHTITFLMHSGIASD</sequence>
<dbReference type="Pfam" id="PF07653">
    <property type="entry name" value="SH3_2"/>
    <property type="match status" value="1"/>
</dbReference>
<dbReference type="Gene3D" id="1.25.40.530">
    <property type="entry name" value="MyTH4 domain"/>
    <property type="match status" value="3"/>
</dbReference>
<feature type="compositionally biased region" description="Low complexity" evidence="13">
    <location>
        <begin position="2091"/>
        <end position="2102"/>
    </location>
</feature>
<keyword evidence="3 11" id="KW-0728">SH3 domain</keyword>
<dbReference type="InterPro" id="IPR035963">
    <property type="entry name" value="FERM_2"/>
</dbReference>
<dbReference type="GeneID" id="103546613"/>
<dbReference type="RefSeq" id="XP_070416088.1">
    <property type="nucleotide sequence ID" value="XM_070559987.1"/>
</dbReference>
<dbReference type="InterPro" id="IPR051567">
    <property type="entry name" value="Unconventional_Myosin_ATPase"/>
</dbReference>
<feature type="compositionally biased region" description="Low complexity" evidence="13">
    <location>
        <begin position="1969"/>
        <end position="1979"/>
    </location>
</feature>
<name>A0ABM4JJH8_EQUPR</name>
<evidence type="ECO:0000256" key="9">
    <source>
        <dbReference type="ARBA" id="ARBA00023175"/>
    </source>
</evidence>
<dbReference type="PRINTS" id="PR00193">
    <property type="entry name" value="MYOSINHEAVY"/>
</dbReference>
<dbReference type="InterPro" id="IPR038185">
    <property type="entry name" value="MyTH4_dom_sf"/>
</dbReference>
<dbReference type="Gene3D" id="3.40.850.10">
    <property type="entry name" value="Kinesin motor domain"/>
    <property type="match status" value="1"/>
</dbReference>
<evidence type="ECO:0000256" key="8">
    <source>
        <dbReference type="ARBA" id="ARBA00023123"/>
    </source>
</evidence>
<keyword evidence="7 12" id="KW-0067">ATP-binding</keyword>
<dbReference type="SUPFAM" id="SSF47031">
    <property type="entry name" value="Second domain of FERM"/>
    <property type="match status" value="1"/>
</dbReference>
<feature type="domain" description="MyTH4" evidence="16">
    <location>
        <begin position="2642"/>
        <end position="2789"/>
    </location>
</feature>
<dbReference type="SMART" id="SM00139">
    <property type="entry name" value="MyTH4"/>
    <property type="match status" value="2"/>
</dbReference>
<evidence type="ECO:0000259" key="17">
    <source>
        <dbReference type="PROSITE" id="PS51456"/>
    </source>
</evidence>
<evidence type="ECO:0000256" key="1">
    <source>
        <dbReference type="ARBA" id="ARBA00004496"/>
    </source>
</evidence>
<feature type="compositionally biased region" description="Pro residues" evidence="13">
    <location>
        <begin position="2198"/>
        <end position="2218"/>
    </location>
</feature>
<organism evidence="18 19">
    <name type="scientific">Equus przewalskii</name>
    <name type="common">Przewalski's horse</name>
    <name type="synonym">Equus caballus przewalskii</name>
    <dbReference type="NCBI Taxonomy" id="9798"/>
    <lineage>
        <taxon>Eukaryota</taxon>
        <taxon>Metazoa</taxon>
        <taxon>Chordata</taxon>
        <taxon>Craniata</taxon>
        <taxon>Vertebrata</taxon>
        <taxon>Euteleostomi</taxon>
        <taxon>Mammalia</taxon>
        <taxon>Eutheria</taxon>
        <taxon>Laurasiatheria</taxon>
        <taxon>Perissodactyla</taxon>
        <taxon>Equidae</taxon>
        <taxon>Equus</taxon>
    </lineage>
</organism>
<dbReference type="Gene3D" id="1.10.10.820">
    <property type="match status" value="1"/>
</dbReference>
<keyword evidence="18" id="KW-1185">Reference proteome</keyword>
<feature type="region of interest" description="Disordered" evidence="13">
    <location>
        <begin position="1957"/>
        <end position="2279"/>
    </location>
</feature>
<keyword evidence="10 12" id="KW-0009">Actin-binding</keyword>
<dbReference type="Gene3D" id="1.20.120.720">
    <property type="entry name" value="Myosin VI head, motor domain, U50 subdomain"/>
    <property type="match status" value="1"/>
</dbReference>
<feature type="compositionally biased region" description="Pro residues" evidence="13">
    <location>
        <begin position="1980"/>
        <end position="1991"/>
    </location>
</feature>
<feature type="compositionally biased region" description="Low complexity" evidence="13">
    <location>
        <begin position="19"/>
        <end position="30"/>
    </location>
</feature>
<feature type="compositionally biased region" description="Polar residues" evidence="13">
    <location>
        <begin position="249"/>
        <end position="259"/>
    </location>
</feature>
<dbReference type="Gene3D" id="2.30.30.40">
    <property type="entry name" value="SH3 Domains"/>
    <property type="match status" value="1"/>
</dbReference>
<dbReference type="InterPro" id="IPR035489">
    <property type="entry name" value="MYO15B_SH3"/>
</dbReference>
<feature type="domain" description="FERM" evidence="15">
    <location>
        <begin position="2795"/>
        <end position="3090"/>
    </location>
</feature>
<dbReference type="InterPro" id="IPR036961">
    <property type="entry name" value="Kinesin_motor_dom_sf"/>
</dbReference>
<dbReference type="PANTHER" id="PTHR22692">
    <property type="entry name" value="MYOSIN VII, XV"/>
    <property type="match status" value="1"/>
</dbReference>
<feature type="region of interest" description="Disordered" evidence="13">
    <location>
        <begin position="1770"/>
        <end position="1831"/>
    </location>
</feature>
<dbReference type="SMART" id="SM00295">
    <property type="entry name" value="B41"/>
    <property type="match status" value="1"/>
</dbReference>
<evidence type="ECO:0000313" key="19">
    <source>
        <dbReference type="RefSeq" id="XP_070416088.1"/>
    </source>
</evidence>
<dbReference type="SUPFAM" id="SSF50044">
    <property type="entry name" value="SH3-domain"/>
    <property type="match status" value="1"/>
</dbReference>
<feature type="region of interest" description="Disordered" evidence="13">
    <location>
        <begin position="434"/>
        <end position="461"/>
    </location>
</feature>
<dbReference type="PANTHER" id="PTHR22692:SF16">
    <property type="entry name" value="MYOSIN XVB"/>
    <property type="match status" value="1"/>
</dbReference>
<dbReference type="SMART" id="SM00242">
    <property type="entry name" value="MYSc"/>
    <property type="match status" value="1"/>
</dbReference>
<accession>A0ABM4JJH8</accession>
<feature type="compositionally biased region" description="Low complexity" evidence="13">
    <location>
        <begin position="348"/>
        <end position="367"/>
    </location>
</feature>
<dbReference type="InterPro" id="IPR011993">
    <property type="entry name" value="PH-like_dom_sf"/>
</dbReference>
<evidence type="ECO:0000256" key="11">
    <source>
        <dbReference type="PROSITE-ProRule" id="PRU00192"/>
    </source>
</evidence>
<evidence type="ECO:0000256" key="4">
    <source>
        <dbReference type="ARBA" id="ARBA00022490"/>
    </source>
</evidence>
<dbReference type="InterPro" id="IPR000857">
    <property type="entry name" value="MyTH4_dom"/>
</dbReference>
<feature type="region of interest" description="Disordered" evidence="13">
    <location>
        <begin position="2569"/>
        <end position="2590"/>
    </location>
</feature>
<proteinExistence type="inferred from homology"/>
<dbReference type="InterPro" id="IPR001609">
    <property type="entry name" value="Myosin_head_motor_dom-like"/>
</dbReference>
<evidence type="ECO:0000256" key="2">
    <source>
        <dbReference type="ARBA" id="ARBA00008314"/>
    </source>
</evidence>
<dbReference type="CDD" id="cd12068">
    <property type="entry name" value="SH3_MYO15B"/>
    <property type="match status" value="1"/>
</dbReference>
<dbReference type="InterPro" id="IPR001452">
    <property type="entry name" value="SH3_domain"/>
</dbReference>
<dbReference type="Gene3D" id="1.20.58.530">
    <property type="match status" value="1"/>
</dbReference>
<dbReference type="PROSITE" id="PS51016">
    <property type="entry name" value="MYTH4"/>
    <property type="match status" value="2"/>
</dbReference>
<keyword evidence="5" id="KW-0677">Repeat</keyword>
<feature type="compositionally biased region" description="Basic and acidic residues" evidence="13">
    <location>
        <begin position="557"/>
        <end position="571"/>
    </location>
</feature>